<dbReference type="InterPro" id="IPR002870">
    <property type="entry name" value="Peptidase_M12B_N"/>
</dbReference>
<feature type="domain" description="Peptidase M12B propeptide" evidence="2">
    <location>
        <begin position="22"/>
        <end position="114"/>
    </location>
</feature>
<evidence type="ECO:0000313" key="4">
    <source>
        <dbReference type="Proteomes" id="UP001046870"/>
    </source>
</evidence>
<keyword evidence="4" id="KW-1185">Reference proteome</keyword>
<name>A0A9D3Q537_MEGAT</name>
<reference evidence="3" key="1">
    <citation type="submission" date="2021-01" db="EMBL/GenBank/DDBJ databases">
        <authorList>
            <person name="Zahm M."/>
            <person name="Roques C."/>
            <person name="Cabau C."/>
            <person name="Klopp C."/>
            <person name="Donnadieu C."/>
            <person name="Jouanno E."/>
            <person name="Lampietro C."/>
            <person name="Louis A."/>
            <person name="Herpin A."/>
            <person name="Echchiki A."/>
            <person name="Berthelot C."/>
            <person name="Parey E."/>
            <person name="Roest-Crollius H."/>
            <person name="Braasch I."/>
            <person name="Postlethwait J."/>
            <person name="Bobe J."/>
            <person name="Montfort J."/>
            <person name="Bouchez O."/>
            <person name="Begum T."/>
            <person name="Mejri S."/>
            <person name="Adams A."/>
            <person name="Chen W.-J."/>
            <person name="Guiguen Y."/>
        </authorList>
    </citation>
    <scope>NUCLEOTIDE SEQUENCE</scope>
    <source>
        <strain evidence="3">YG-15Mar2019-1</strain>
        <tissue evidence="3">Brain</tissue>
    </source>
</reference>
<dbReference type="Proteomes" id="UP001046870">
    <property type="component" value="Chromosome 7"/>
</dbReference>
<keyword evidence="1" id="KW-1015">Disulfide bond</keyword>
<dbReference type="Pfam" id="PF01562">
    <property type="entry name" value="Pep_M12B_propep"/>
    <property type="match status" value="1"/>
</dbReference>
<comment type="caution">
    <text evidence="3">The sequence shown here is derived from an EMBL/GenBank/DDBJ whole genome shotgun (WGS) entry which is preliminary data.</text>
</comment>
<accession>A0A9D3Q537</accession>
<evidence type="ECO:0000259" key="2">
    <source>
        <dbReference type="Pfam" id="PF01562"/>
    </source>
</evidence>
<dbReference type="AlphaFoldDB" id="A0A9D3Q537"/>
<evidence type="ECO:0000256" key="1">
    <source>
        <dbReference type="ARBA" id="ARBA00023157"/>
    </source>
</evidence>
<organism evidence="3 4">
    <name type="scientific">Megalops atlanticus</name>
    <name type="common">Tarpon</name>
    <name type="synonym">Clupea gigantea</name>
    <dbReference type="NCBI Taxonomy" id="7932"/>
    <lineage>
        <taxon>Eukaryota</taxon>
        <taxon>Metazoa</taxon>
        <taxon>Chordata</taxon>
        <taxon>Craniata</taxon>
        <taxon>Vertebrata</taxon>
        <taxon>Euteleostomi</taxon>
        <taxon>Actinopterygii</taxon>
        <taxon>Neopterygii</taxon>
        <taxon>Teleostei</taxon>
        <taxon>Elopiformes</taxon>
        <taxon>Megalopidae</taxon>
        <taxon>Megalops</taxon>
    </lineage>
</organism>
<sequence length="122" mass="13959">MSYNTTLKMYSSTADPWDETDLVVPLAVTKEAVHRQQNAFGRSGRGRSHRSTRQSEEDNLFLLLPVFGSELYLHLKRDVRFLSGGFVIEEKDEKGTTRLTQISDNQLCFYTGRILNHTNSFA</sequence>
<protein>
    <recommendedName>
        <fullName evidence="2">Peptidase M12B propeptide domain-containing protein</fullName>
    </recommendedName>
</protein>
<dbReference type="EMBL" id="JAFDVH010000007">
    <property type="protein sequence ID" value="KAG7473905.1"/>
    <property type="molecule type" value="Genomic_DNA"/>
</dbReference>
<dbReference type="OrthoDB" id="8877718at2759"/>
<proteinExistence type="predicted"/>
<gene>
    <name evidence="3" type="ORF">MATL_G00100930</name>
</gene>
<evidence type="ECO:0000313" key="3">
    <source>
        <dbReference type="EMBL" id="KAG7473905.1"/>
    </source>
</evidence>